<dbReference type="Gene3D" id="1.10.10.10">
    <property type="entry name" value="Winged helix-like DNA-binding domain superfamily/Winged helix DNA-binding domain"/>
    <property type="match status" value="1"/>
</dbReference>
<evidence type="ECO:0000313" key="2">
    <source>
        <dbReference type="EMBL" id="ANJ27756.1"/>
    </source>
</evidence>
<name>A0A191WHM1_9MICO</name>
<dbReference type="AlphaFoldDB" id="A0A191WHM1"/>
<dbReference type="InterPro" id="IPR036390">
    <property type="entry name" value="WH_DNA-bd_sf"/>
</dbReference>
<evidence type="ECO:0000259" key="1">
    <source>
        <dbReference type="Pfam" id="PF13601"/>
    </source>
</evidence>
<dbReference type="Pfam" id="PF13601">
    <property type="entry name" value="HTH_34"/>
    <property type="match status" value="1"/>
</dbReference>
<dbReference type="InterPro" id="IPR027395">
    <property type="entry name" value="WH_DNA-bd_dom"/>
</dbReference>
<dbReference type="PANTHER" id="PTHR37318:SF1">
    <property type="entry name" value="BSL7504 PROTEIN"/>
    <property type="match status" value="1"/>
</dbReference>
<dbReference type="SUPFAM" id="SSF46785">
    <property type="entry name" value="Winged helix' DNA-binding domain"/>
    <property type="match status" value="1"/>
</dbReference>
<reference evidence="3" key="2">
    <citation type="submission" date="2016-01" db="EMBL/GenBank/DDBJ databases">
        <title>Complete genome sequence of Agromyces aureus AR33T and comparison with related organisms.</title>
        <authorList>
            <person name="Corretto E."/>
            <person name="Antonielli L."/>
            <person name="Sessitsch A."/>
            <person name="Brader G."/>
        </authorList>
    </citation>
    <scope>NUCLEOTIDE SEQUENCE [LARGE SCALE GENOMIC DNA]</scope>
    <source>
        <strain evidence="3">AR33</strain>
    </source>
</reference>
<dbReference type="RefSeq" id="WP_067878608.1">
    <property type="nucleotide sequence ID" value="NZ_CP013979.1"/>
</dbReference>
<dbReference type="EMBL" id="CP013979">
    <property type="protein sequence ID" value="ANJ27756.1"/>
    <property type="molecule type" value="Genomic_DNA"/>
</dbReference>
<dbReference type="KEGG" id="agy:ATC03_14610"/>
<accession>A0A191WHM1</accession>
<keyword evidence="3" id="KW-1185">Reference proteome</keyword>
<dbReference type="Proteomes" id="UP000078437">
    <property type="component" value="Chromosome"/>
</dbReference>
<feature type="domain" description="Winged helix DNA-binding" evidence="1">
    <location>
        <begin position="16"/>
        <end position="92"/>
    </location>
</feature>
<proteinExistence type="predicted"/>
<dbReference type="PANTHER" id="PTHR37318">
    <property type="entry name" value="BSL7504 PROTEIN"/>
    <property type="match status" value="1"/>
</dbReference>
<dbReference type="STRING" id="453304.ATC03_14610"/>
<dbReference type="InterPro" id="IPR036388">
    <property type="entry name" value="WH-like_DNA-bd_sf"/>
</dbReference>
<protein>
    <submittedName>
        <fullName evidence="2">ArsR family transcriptional regulator</fullName>
    </submittedName>
</protein>
<sequence length="105" mass="11405">MAHARHQLDDAFLTPVRFSLVAALGRDTEMDFAALRDLLEVSDSVLSKAISHLDGLGYVRVTKGYAGNRPRTWVATTRAGASAFDRHVRALRVIAGGVGRDDETP</sequence>
<evidence type="ECO:0000313" key="3">
    <source>
        <dbReference type="Proteomes" id="UP000078437"/>
    </source>
</evidence>
<gene>
    <name evidence="2" type="ORF">ATC03_14610</name>
</gene>
<dbReference type="OrthoDB" id="4952043at2"/>
<organism evidence="2 3">
    <name type="scientific">Agromyces aureus</name>
    <dbReference type="NCBI Taxonomy" id="453304"/>
    <lineage>
        <taxon>Bacteria</taxon>
        <taxon>Bacillati</taxon>
        <taxon>Actinomycetota</taxon>
        <taxon>Actinomycetes</taxon>
        <taxon>Micrococcales</taxon>
        <taxon>Microbacteriaceae</taxon>
        <taxon>Agromyces</taxon>
    </lineage>
</organism>
<reference evidence="2 3" key="1">
    <citation type="journal article" date="2016" name="Int. J. Syst. Evol. Microbiol.">
        <title>Agromyces aureus sp. nov., isolated from the rhizosphere of Salix caprea L. grown in a heavy-metal-contaminated soil.</title>
        <authorList>
            <person name="Corretto E."/>
            <person name="Antonielli L."/>
            <person name="Sessitsch A."/>
            <person name="Compant S."/>
            <person name="Gorfer M."/>
            <person name="Kuffner M."/>
            <person name="Brader G."/>
        </authorList>
    </citation>
    <scope>NUCLEOTIDE SEQUENCE [LARGE SCALE GENOMIC DNA]</scope>
    <source>
        <strain evidence="2 3">AR33</strain>
    </source>
</reference>